<gene>
    <name evidence="8" type="ORF">L596_011201</name>
</gene>
<dbReference type="Pfam" id="PF00515">
    <property type="entry name" value="TPR_1"/>
    <property type="match status" value="1"/>
</dbReference>
<sequence>MTEKALEFKQLGNEHYKKREFEAAIENYEKAIEINPVNMTFYSNVAAVLFEQNKYDECIEKCLKAVEVGRENRADYTLIAKAFARIGNAYSKKGELKEALAYYGKSLSEHRDPELVKKQKQLEKDLKERERLAYINPELADQEKVKGNEFFKKGDYPSAMKHYNEAIKRNPEGAVLYSNRAACLTKLMEFSRALEDCETCIKLDPKFIKAYIRKGAALIAMHEFGKAQKAYEDALLIDPNNNEAQAGLRQCYQNNDESPEKARERALQDPEIQEILRDPSMRMMLEQMSQDPGAVREHLQNPEVMTKLMKLRNAGIIQMR</sequence>
<dbReference type="InterPro" id="IPR041243">
    <property type="entry name" value="STI1/HOP_DP"/>
</dbReference>
<dbReference type="Pfam" id="PF17830">
    <property type="entry name" value="STI1-HOP_DP"/>
    <property type="match status" value="1"/>
</dbReference>
<dbReference type="FunFam" id="1.25.40.10:FF:000010">
    <property type="entry name" value="Stress-induced phosphoprotein 1"/>
    <property type="match status" value="1"/>
</dbReference>
<feature type="domain" description="STI1" evidence="7">
    <location>
        <begin position="269"/>
        <end position="308"/>
    </location>
</feature>
<dbReference type="PROSITE" id="PS50005">
    <property type="entry name" value="TPR"/>
    <property type="match status" value="4"/>
</dbReference>
<keyword evidence="2" id="KW-0963">Cytoplasm</keyword>
<dbReference type="EMBL" id="AZBU02000003">
    <property type="protein sequence ID" value="TKR86654.1"/>
    <property type="molecule type" value="Genomic_DNA"/>
</dbReference>
<evidence type="ECO:0000256" key="3">
    <source>
        <dbReference type="ARBA" id="ARBA00022737"/>
    </source>
</evidence>
<dbReference type="GO" id="GO:0051879">
    <property type="term" value="F:Hsp90 protein binding"/>
    <property type="evidence" value="ECO:0007669"/>
    <property type="project" value="TreeGrafter"/>
</dbReference>
<dbReference type="GO" id="GO:0005737">
    <property type="term" value="C:cytoplasm"/>
    <property type="evidence" value="ECO:0007669"/>
    <property type="project" value="UniProtKB-SubCell"/>
</dbReference>
<dbReference type="Proteomes" id="UP000298663">
    <property type="component" value="Unassembled WGS sequence"/>
</dbReference>
<evidence type="ECO:0000256" key="4">
    <source>
        <dbReference type="ARBA" id="ARBA00022803"/>
    </source>
</evidence>
<evidence type="ECO:0000256" key="1">
    <source>
        <dbReference type="ARBA" id="ARBA00004496"/>
    </source>
</evidence>
<dbReference type="FunFam" id="1.10.260.100:FF:000002">
    <property type="entry name" value="Stress-induced-phosphoprotein 1 (Hsp70/Hsp90-organizing)"/>
    <property type="match status" value="1"/>
</dbReference>
<keyword evidence="4 6" id="KW-0802">TPR repeat</keyword>
<dbReference type="Gene3D" id="1.25.40.10">
    <property type="entry name" value="Tetratricopeptide repeat domain"/>
    <property type="match status" value="2"/>
</dbReference>
<evidence type="ECO:0000256" key="2">
    <source>
        <dbReference type="ARBA" id="ARBA00022490"/>
    </source>
</evidence>
<comment type="subcellular location">
    <subcellularLocation>
        <location evidence="1">Cytoplasm</location>
    </subcellularLocation>
</comment>
<feature type="repeat" description="TPR" evidence="6">
    <location>
        <begin position="5"/>
        <end position="38"/>
    </location>
</feature>
<evidence type="ECO:0000313" key="9">
    <source>
        <dbReference type="Proteomes" id="UP000298663"/>
    </source>
</evidence>
<dbReference type="OrthoDB" id="2423701at2759"/>
<keyword evidence="3" id="KW-0677">Repeat</keyword>
<accession>A0A4U5NU14</accession>
<dbReference type="Pfam" id="PF13424">
    <property type="entry name" value="TPR_12"/>
    <property type="match status" value="1"/>
</dbReference>
<protein>
    <recommendedName>
        <fullName evidence="5">Stress-induced-phosphoprotein 1</fullName>
    </recommendedName>
</protein>
<organism evidence="8 9">
    <name type="scientific">Steinernema carpocapsae</name>
    <name type="common">Entomopathogenic nematode</name>
    <dbReference type="NCBI Taxonomy" id="34508"/>
    <lineage>
        <taxon>Eukaryota</taxon>
        <taxon>Metazoa</taxon>
        <taxon>Ecdysozoa</taxon>
        <taxon>Nematoda</taxon>
        <taxon>Chromadorea</taxon>
        <taxon>Rhabditida</taxon>
        <taxon>Tylenchina</taxon>
        <taxon>Panagrolaimomorpha</taxon>
        <taxon>Strongyloidoidea</taxon>
        <taxon>Steinernematidae</taxon>
        <taxon>Steinernema</taxon>
    </lineage>
</organism>
<dbReference type="InterPro" id="IPR006636">
    <property type="entry name" value="STI1_HS-bd"/>
</dbReference>
<proteinExistence type="predicted"/>
<dbReference type="Pfam" id="PF14559">
    <property type="entry name" value="TPR_19"/>
    <property type="match status" value="1"/>
</dbReference>
<keyword evidence="9" id="KW-1185">Reference proteome</keyword>
<dbReference type="PANTHER" id="PTHR22904:SF523">
    <property type="entry name" value="STRESS-INDUCED-PHOSPHOPROTEIN 1"/>
    <property type="match status" value="1"/>
</dbReference>
<dbReference type="SUPFAM" id="SSF48452">
    <property type="entry name" value="TPR-like"/>
    <property type="match status" value="2"/>
</dbReference>
<dbReference type="SMART" id="SM00727">
    <property type="entry name" value="STI1"/>
    <property type="match status" value="1"/>
</dbReference>
<feature type="repeat" description="TPR" evidence="6">
    <location>
        <begin position="80"/>
        <end position="113"/>
    </location>
</feature>
<evidence type="ECO:0000256" key="5">
    <source>
        <dbReference type="ARBA" id="ARBA00026193"/>
    </source>
</evidence>
<dbReference type="AlphaFoldDB" id="A0A4U5NU14"/>
<dbReference type="PANTHER" id="PTHR22904">
    <property type="entry name" value="TPR REPEAT CONTAINING PROTEIN"/>
    <property type="match status" value="1"/>
</dbReference>
<evidence type="ECO:0000313" key="8">
    <source>
        <dbReference type="EMBL" id="TKR86654.1"/>
    </source>
</evidence>
<reference evidence="8 9" key="2">
    <citation type="journal article" date="2019" name="G3 (Bethesda)">
        <title>Hybrid Assembly of the Genome of the Entomopathogenic Nematode Steinernema carpocapsae Identifies the X-Chromosome.</title>
        <authorList>
            <person name="Serra L."/>
            <person name="Macchietto M."/>
            <person name="Macias-Munoz A."/>
            <person name="McGill C.J."/>
            <person name="Rodriguez I.M."/>
            <person name="Rodriguez B."/>
            <person name="Murad R."/>
            <person name="Mortazavi A."/>
        </authorList>
    </citation>
    <scope>NUCLEOTIDE SEQUENCE [LARGE SCALE GENOMIC DNA]</scope>
    <source>
        <strain evidence="8 9">ALL</strain>
    </source>
</reference>
<evidence type="ECO:0000256" key="6">
    <source>
        <dbReference type="PROSITE-ProRule" id="PRU00339"/>
    </source>
</evidence>
<feature type="repeat" description="TPR" evidence="6">
    <location>
        <begin position="140"/>
        <end position="173"/>
    </location>
</feature>
<feature type="repeat" description="TPR" evidence="6">
    <location>
        <begin position="208"/>
        <end position="241"/>
    </location>
</feature>
<dbReference type="Pfam" id="PF13414">
    <property type="entry name" value="TPR_11"/>
    <property type="match status" value="1"/>
</dbReference>
<dbReference type="FunFam" id="1.25.40.10:FF:000027">
    <property type="entry name" value="stress-induced-phosphoprotein 1 isoform X1"/>
    <property type="match status" value="1"/>
</dbReference>
<dbReference type="Gene3D" id="1.10.260.100">
    <property type="match status" value="1"/>
</dbReference>
<reference evidence="8 9" key="1">
    <citation type="journal article" date="2015" name="Genome Biol.">
        <title>Comparative genomics of Steinernema reveals deeply conserved gene regulatory networks.</title>
        <authorList>
            <person name="Dillman A.R."/>
            <person name="Macchietto M."/>
            <person name="Porter C.F."/>
            <person name="Rogers A."/>
            <person name="Williams B."/>
            <person name="Antoshechkin I."/>
            <person name="Lee M.M."/>
            <person name="Goodwin Z."/>
            <person name="Lu X."/>
            <person name="Lewis E.E."/>
            <person name="Goodrich-Blair H."/>
            <person name="Stock S.P."/>
            <person name="Adams B.J."/>
            <person name="Sternberg P.W."/>
            <person name="Mortazavi A."/>
        </authorList>
    </citation>
    <scope>NUCLEOTIDE SEQUENCE [LARGE SCALE GENOMIC DNA]</scope>
    <source>
        <strain evidence="8 9">ALL</strain>
    </source>
</reference>
<dbReference type="PROSITE" id="PS50293">
    <property type="entry name" value="TPR_REGION"/>
    <property type="match status" value="1"/>
</dbReference>
<dbReference type="InterPro" id="IPR011990">
    <property type="entry name" value="TPR-like_helical_dom_sf"/>
</dbReference>
<comment type="caution">
    <text evidence="8">The sequence shown here is derived from an EMBL/GenBank/DDBJ whole genome shotgun (WGS) entry which is preliminary data.</text>
</comment>
<evidence type="ECO:0000259" key="7">
    <source>
        <dbReference type="SMART" id="SM00727"/>
    </source>
</evidence>
<dbReference type="InterPro" id="IPR019734">
    <property type="entry name" value="TPR_rpt"/>
</dbReference>
<dbReference type="SMART" id="SM00028">
    <property type="entry name" value="TPR"/>
    <property type="match status" value="6"/>
</dbReference>
<name>A0A4U5NU14_STECR</name>